<dbReference type="InterPro" id="IPR024983">
    <property type="entry name" value="CHAT_dom"/>
</dbReference>
<evidence type="ECO:0000259" key="1">
    <source>
        <dbReference type="Pfam" id="PF12770"/>
    </source>
</evidence>
<keyword evidence="3" id="KW-1185">Reference proteome</keyword>
<dbReference type="RefSeq" id="WP_264136551.1">
    <property type="nucleotide sequence ID" value="NZ_JAOYOD010000001.1"/>
</dbReference>
<accession>A0ABT3CR67</accession>
<name>A0ABT3CR67_9BACT</name>
<dbReference type="Proteomes" id="UP001300692">
    <property type="component" value="Unassembled WGS sequence"/>
</dbReference>
<gene>
    <name evidence="2" type="ORF">N7U62_03795</name>
</gene>
<dbReference type="Pfam" id="PF12770">
    <property type="entry name" value="CHAT"/>
    <property type="match status" value="1"/>
</dbReference>
<dbReference type="PANTHER" id="PTHR10098:SF108">
    <property type="entry name" value="TETRATRICOPEPTIDE REPEAT PROTEIN 28"/>
    <property type="match status" value="1"/>
</dbReference>
<feature type="domain" description="CHAT" evidence="1">
    <location>
        <begin position="203"/>
        <end position="551"/>
    </location>
</feature>
<dbReference type="EMBL" id="JAOYOD010000001">
    <property type="protein sequence ID" value="MCV9385768.1"/>
    <property type="molecule type" value="Genomic_DNA"/>
</dbReference>
<proteinExistence type="predicted"/>
<comment type="caution">
    <text evidence="2">The sequence shown here is derived from an EMBL/GenBank/DDBJ whole genome shotgun (WGS) entry which is preliminary data.</text>
</comment>
<evidence type="ECO:0000313" key="2">
    <source>
        <dbReference type="EMBL" id="MCV9385768.1"/>
    </source>
</evidence>
<reference evidence="2 3" key="1">
    <citation type="submission" date="2022-10" db="EMBL/GenBank/DDBJ databases">
        <title>Comparative genomics and taxonomic characterization of three novel marine species of genus Reichenbachiella exhibiting antioxidant and polysaccharide degradation activities.</title>
        <authorList>
            <person name="Muhammad N."/>
            <person name="Lee Y.-J."/>
            <person name="Ko J."/>
            <person name="Kim S.-G."/>
        </authorList>
    </citation>
    <scope>NUCLEOTIDE SEQUENCE [LARGE SCALE GENOMIC DNA]</scope>
    <source>
        <strain evidence="2 3">ABR2-5</strain>
    </source>
</reference>
<organism evidence="2 3">
    <name type="scientific">Reichenbachiella ulvae</name>
    <dbReference type="NCBI Taxonomy" id="2980104"/>
    <lineage>
        <taxon>Bacteria</taxon>
        <taxon>Pseudomonadati</taxon>
        <taxon>Bacteroidota</taxon>
        <taxon>Cytophagia</taxon>
        <taxon>Cytophagales</taxon>
        <taxon>Reichenbachiellaceae</taxon>
        <taxon>Reichenbachiella</taxon>
    </lineage>
</organism>
<protein>
    <submittedName>
        <fullName evidence="2">CHAT domain-containing protein</fullName>
    </submittedName>
</protein>
<sequence length="563" mass="63745">MSYYYYYYYYAFFETSKEEQQTWINQVFDYRLANKALLFQSVKNLKEAIYELNDPALMEAYLLWIKTKENLSKLNKVDHQTLAKSGLDKDSLLELSNELEKKISLKVAVSKNNKRDMDLLNWQSVANSLSEDEMAIEIIRLRDFDVNTGQFTDSIRYACLALNKRMNNGPKLVMLENGNQMEVKQLKTYRNLVKFKMADEVSYDVFVNPLIEGFNRDMRKNIYMSPDGVYNQINLNTLLNTETNEYFINEYNLLLLSSLRDLIEEDKPNYQSNTSSAEFYFFGYPNYQYNPLKGETEGSQPASTDDGGERSIHFQMKNMISRGAEITLLPGTLEEVEAASAIVSDHVEEEVITGNEATEERVKALESPGLLHIATHGFFLNEDPPKTEPFISDDLTTIQLSNPFINPLFNSGLMLTGAAHAYDSLVLLKELVAIQSGGIAEDGIMTSYEVMNISLRDTKLVILSACETGLGKVKSGEGVYGLQRAFQTAGADAVVISLWKVSDAATKDLMILFYKNYVEGKAPRDAFVAAQQELKTKYESPYYWGAFIFVGGSTSEGMIKQPL</sequence>
<evidence type="ECO:0000313" key="3">
    <source>
        <dbReference type="Proteomes" id="UP001300692"/>
    </source>
</evidence>
<dbReference type="PANTHER" id="PTHR10098">
    <property type="entry name" value="RAPSYN-RELATED"/>
    <property type="match status" value="1"/>
</dbReference>